<dbReference type="CDD" id="cd07717">
    <property type="entry name" value="RNaseZ_ZiPD-like_MBL-fold"/>
    <property type="match status" value="1"/>
</dbReference>
<proteinExistence type="inferred from homology"/>
<feature type="active site" description="Proton acceptor" evidence="8">
    <location>
        <position position="65"/>
    </location>
</feature>
<dbReference type="Proteomes" id="UP000611629">
    <property type="component" value="Unassembled WGS sequence"/>
</dbReference>
<evidence type="ECO:0000313" key="10">
    <source>
        <dbReference type="Proteomes" id="UP000611629"/>
    </source>
</evidence>
<keyword evidence="6 8" id="KW-0378">Hydrolase</keyword>
<gene>
    <name evidence="8" type="primary">rnz</name>
    <name evidence="9" type="ORF">HZF24_17995</name>
</gene>
<evidence type="ECO:0000256" key="5">
    <source>
        <dbReference type="ARBA" id="ARBA00022759"/>
    </source>
</evidence>
<feature type="binding site" evidence="8">
    <location>
        <position position="266"/>
    </location>
    <ligand>
        <name>Zn(2+)</name>
        <dbReference type="ChEBI" id="CHEBI:29105"/>
        <label>2</label>
        <note>catalytic</note>
    </ligand>
</feature>
<dbReference type="PANTHER" id="PTHR46018:SF2">
    <property type="entry name" value="ZINC PHOSPHODIESTERASE ELAC PROTEIN 1"/>
    <property type="match status" value="1"/>
</dbReference>
<evidence type="ECO:0000256" key="2">
    <source>
        <dbReference type="ARBA" id="ARBA00022694"/>
    </source>
</evidence>
<comment type="subunit">
    <text evidence="1 8">Homodimer.</text>
</comment>
<comment type="cofactor">
    <cofactor evidence="8">
        <name>Zn(2+)</name>
        <dbReference type="ChEBI" id="CHEBI:29105"/>
    </cofactor>
    <text evidence="8">Binds 2 Zn(2+) ions.</text>
</comment>
<comment type="similarity">
    <text evidence="8">Belongs to the RNase Z family.</text>
</comment>
<dbReference type="GO" id="GO:0008270">
    <property type="term" value="F:zinc ion binding"/>
    <property type="evidence" value="ECO:0007669"/>
    <property type="project" value="UniProtKB-UniRule"/>
</dbReference>
<evidence type="ECO:0000313" key="9">
    <source>
        <dbReference type="EMBL" id="NYB76043.1"/>
    </source>
</evidence>
<comment type="function">
    <text evidence="8">Zinc phosphodiesterase, which displays some tRNA 3'-processing endonuclease activity. Probably involved in tRNA maturation, by removing a 3'-trailer from precursor tRNA.</text>
</comment>
<feature type="binding site" evidence="8">
    <location>
        <position position="61"/>
    </location>
    <ligand>
        <name>Zn(2+)</name>
        <dbReference type="ChEBI" id="CHEBI:29105"/>
        <label>1</label>
        <note>catalytic</note>
    </ligand>
</feature>
<feature type="binding site" evidence="8">
    <location>
        <position position="66"/>
    </location>
    <ligand>
        <name>Zn(2+)</name>
        <dbReference type="ChEBI" id="CHEBI:29105"/>
        <label>2</label>
        <note>catalytic</note>
    </ligand>
</feature>
<sequence>MINVTLIGTGGMIPLPERFLASCLIEYNGKSILIDCGEGTQISLHKGRLSMNKIDTILITHCHADHVAGLPGLLLTIGNQGRTEPLYIIAPRGSTKYINSLLIVCGFLPYEVSIAELHDTKPQVFEQVGLKITSIPLKHHINCLGYSLELSLKPHFQPDIAKKLNIPVKFWKSLHNGNSVEVDDNIYTPDMVLGEPRKPIKISYVTDTRPVKHIKDIVMESDLFICEGMYGEDEQLDNAKEKMHMIFSEAATIAKDAHVKELWLTHFSPSMNRPEDFIGYAKNIFPNVKIGRDLMGTTLKSN</sequence>
<dbReference type="InterPro" id="IPR036866">
    <property type="entry name" value="RibonucZ/Hydroxyglut_hydro"/>
</dbReference>
<evidence type="ECO:0000256" key="1">
    <source>
        <dbReference type="ARBA" id="ARBA00011738"/>
    </source>
</evidence>
<evidence type="ECO:0000256" key="7">
    <source>
        <dbReference type="ARBA" id="ARBA00022833"/>
    </source>
</evidence>
<feature type="binding site" evidence="8">
    <location>
        <position position="63"/>
    </location>
    <ligand>
        <name>Zn(2+)</name>
        <dbReference type="ChEBI" id="CHEBI:29105"/>
        <label>1</label>
        <note>catalytic</note>
    </ligand>
</feature>
<keyword evidence="10" id="KW-1185">Reference proteome</keyword>
<name>A0A974GXY5_SEDHY</name>
<dbReference type="SUPFAM" id="SSF56281">
    <property type="entry name" value="Metallo-hydrolase/oxidoreductase"/>
    <property type="match status" value="1"/>
</dbReference>
<reference evidence="9" key="1">
    <citation type="submission" date="2020-07" db="EMBL/GenBank/DDBJ databases">
        <title>Genomic analysis of a strain of Sedimentibacter Hydroxybenzoicus DSM7310.</title>
        <authorList>
            <person name="Ma S."/>
        </authorList>
    </citation>
    <scope>NUCLEOTIDE SEQUENCE</scope>
    <source>
        <strain evidence="9">DSM 7310</strain>
    </source>
</reference>
<keyword evidence="5 8" id="KW-0255">Endonuclease</keyword>
<dbReference type="HAMAP" id="MF_01818">
    <property type="entry name" value="RNase_Z_BN"/>
    <property type="match status" value="1"/>
</dbReference>
<evidence type="ECO:0000256" key="8">
    <source>
        <dbReference type="HAMAP-Rule" id="MF_01818"/>
    </source>
</evidence>
<dbReference type="InterPro" id="IPR013471">
    <property type="entry name" value="RNase_Z/BN"/>
</dbReference>
<dbReference type="NCBIfam" id="NF000801">
    <property type="entry name" value="PRK00055.1-3"/>
    <property type="match status" value="1"/>
</dbReference>
<keyword evidence="3 8" id="KW-0540">Nuclease</keyword>
<dbReference type="GO" id="GO:0042781">
    <property type="term" value="F:3'-tRNA processing endoribonuclease activity"/>
    <property type="evidence" value="ECO:0007669"/>
    <property type="project" value="UniProtKB-UniRule"/>
</dbReference>
<dbReference type="NCBIfam" id="TIGR02651">
    <property type="entry name" value="RNase_Z"/>
    <property type="match status" value="1"/>
</dbReference>
<feature type="binding site" evidence="8">
    <location>
        <position position="65"/>
    </location>
    <ligand>
        <name>Zn(2+)</name>
        <dbReference type="ChEBI" id="CHEBI:29105"/>
        <label>2</label>
        <note>catalytic</note>
    </ligand>
</feature>
<dbReference type="Pfam" id="PF23023">
    <property type="entry name" value="Anti-Pycsar_Apyc1"/>
    <property type="match status" value="1"/>
</dbReference>
<dbReference type="EMBL" id="JACBNQ010000038">
    <property type="protein sequence ID" value="NYB76043.1"/>
    <property type="molecule type" value="Genomic_DNA"/>
</dbReference>
<keyword evidence="4 8" id="KW-0479">Metal-binding</keyword>
<accession>A0A974GXY5</accession>
<dbReference type="EC" id="3.1.26.11" evidence="8"/>
<dbReference type="AlphaFoldDB" id="A0A974GXY5"/>
<dbReference type="RefSeq" id="WP_179239762.1">
    <property type="nucleotide sequence ID" value="NZ_JACBNQ010000038.1"/>
</dbReference>
<dbReference type="PANTHER" id="PTHR46018">
    <property type="entry name" value="ZINC PHOSPHODIESTERASE ELAC PROTEIN 1"/>
    <property type="match status" value="1"/>
</dbReference>
<feature type="binding site" evidence="8">
    <location>
        <position position="207"/>
    </location>
    <ligand>
        <name>Zn(2+)</name>
        <dbReference type="ChEBI" id="CHEBI:29105"/>
        <label>2</label>
        <note>catalytic</note>
    </ligand>
</feature>
<protein>
    <recommendedName>
        <fullName evidence="8">Ribonuclease Z</fullName>
        <shortName evidence="8">RNase Z</shortName>
        <ecNumber evidence="8">3.1.26.11</ecNumber>
    </recommendedName>
    <alternativeName>
        <fullName evidence="8">tRNA 3 endonuclease</fullName>
    </alternativeName>
    <alternativeName>
        <fullName evidence="8">tRNase Z</fullName>
    </alternativeName>
</protein>
<keyword evidence="7 8" id="KW-0862">Zinc</keyword>
<comment type="catalytic activity">
    <reaction evidence="8">
        <text>Endonucleolytic cleavage of RNA, removing extra 3' nucleotides from tRNA precursor, generating 3' termini of tRNAs. A 3'-hydroxy group is left at the tRNA terminus and a 5'-phosphoryl group is left at the trailer molecule.</text>
        <dbReference type="EC" id="3.1.26.11"/>
    </reaction>
</comment>
<evidence type="ECO:0000256" key="4">
    <source>
        <dbReference type="ARBA" id="ARBA00022723"/>
    </source>
</evidence>
<dbReference type="Gene3D" id="3.60.15.10">
    <property type="entry name" value="Ribonuclease Z/Hydroxyacylglutathione hydrolase-like"/>
    <property type="match status" value="1"/>
</dbReference>
<evidence type="ECO:0000256" key="3">
    <source>
        <dbReference type="ARBA" id="ARBA00022722"/>
    </source>
</evidence>
<keyword evidence="2 8" id="KW-0819">tRNA processing</keyword>
<feature type="binding site" evidence="8">
    <location>
        <position position="139"/>
    </location>
    <ligand>
        <name>Zn(2+)</name>
        <dbReference type="ChEBI" id="CHEBI:29105"/>
        <label>1</label>
        <note>catalytic</note>
    </ligand>
</feature>
<comment type="caution">
    <text evidence="9">The sequence shown here is derived from an EMBL/GenBank/DDBJ whole genome shotgun (WGS) entry which is preliminary data.</text>
</comment>
<feature type="binding site" evidence="8">
    <location>
        <position position="207"/>
    </location>
    <ligand>
        <name>Zn(2+)</name>
        <dbReference type="ChEBI" id="CHEBI:29105"/>
        <label>1</label>
        <note>catalytic</note>
    </ligand>
</feature>
<organism evidence="9 10">
    <name type="scientific">Sedimentibacter hydroxybenzoicus DSM 7310</name>
    <dbReference type="NCBI Taxonomy" id="1123245"/>
    <lineage>
        <taxon>Bacteria</taxon>
        <taxon>Bacillati</taxon>
        <taxon>Bacillota</taxon>
        <taxon>Tissierellia</taxon>
        <taxon>Sedimentibacter</taxon>
    </lineage>
</organism>
<evidence type="ECO:0000256" key="6">
    <source>
        <dbReference type="ARBA" id="ARBA00022801"/>
    </source>
</evidence>